<gene>
    <name evidence="2" type="ORF">D1B32_09755</name>
</gene>
<comment type="caution">
    <text evidence="2">The sequence shown here is derived from an EMBL/GenBank/DDBJ whole genome shotgun (WGS) entry which is preliminary data.</text>
</comment>
<dbReference type="RefSeq" id="WP_118889226.1">
    <property type="nucleotide sequence ID" value="NZ_PHUT01000005.1"/>
</dbReference>
<dbReference type="EMBL" id="QWEH01000005">
    <property type="protein sequence ID" value="RHW32604.1"/>
    <property type="molecule type" value="Genomic_DNA"/>
</dbReference>
<proteinExistence type="predicted"/>
<feature type="transmembrane region" description="Helical" evidence="1">
    <location>
        <begin position="352"/>
        <end position="370"/>
    </location>
</feature>
<accession>A0A417YI23</accession>
<feature type="transmembrane region" description="Helical" evidence="1">
    <location>
        <begin position="34"/>
        <end position="53"/>
    </location>
</feature>
<feature type="transmembrane region" description="Helical" evidence="1">
    <location>
        <begin position="84"/>
        <end position="102"/>
    </location>
</feature>
<keyword evidence="1" id="KW-1133">Transmembrane helix</keyword>
<dbReference type="InterPro" id="IPR025291">
    <property type="entry name" value="DUF4153"/>
</dbReference>
<evidence type="ECO:0000313" key="2">
    <source>
        <dbReference type="EMBL" id="RHW32604.1"/>
    </source>
</evidence>
<protein>
    <submittedName>
        <fullName evidence="2">DUF4173 domain-containing protein</fullName>
    </submittedName>
</protein>
<dbReference type="OrthoDB" id="9767931at2"/>
<keyword evidence="1" id="KW-0472">Membrane</keyword>
<feature type="transmembrane region" description="Helical" evidence="1">
    <location>
        <begin position="237"/>
        <end position="264"/>
    </location>
</feature>
<organism evidence="2 3">
    <name type="scientific">Oceanobacillus profundus</name>
    <dbReference type="NCBI Taxonomy" id="372463"/>
    <lineage>
        <taxon>Bacteria</taxon>
        <taxon>Bacillati</taxon>
        <taxon>Bacillota</taxon>
        <taxon>Bacilli</taxon>
        <taxon>Bacillales</taxon>
        <taxon>Bacillaceae</taxon>
        <taxon>Oceanobacillus</taxon>
    </lineage>
</organism>
<feature type="transmembrane region" description="Helical" evidence="1">
    <location>
        <begin position="197"/>
        <end position="217"/>
    </location>
</feature>
<feature type="transmembrane region" description="Helical" evidence="1">
    <location>
        <begin position="314"/>
        <end position="332"/>
    </location>
</feature>
<dbReference type="Pfam" id="PF13687">
    <property type="entry name" value="DUF4153"/>
    <property type="match status" value="1"/>
</dbReference>
<reference evidence="2 3" key="1">
    <citation type="journal article" date="2007" name="Int. J. Syst. Evol. Microbiol.">
        <title>Oceanobacillus profundus sp. nov., isolated from a deep-sea sediment core.</title>
        <authorList>
            <person name="Kim Y.G."/>
            <person name="Choi D.H."/>
            <person name="Hyun S."/>
            <person name="Cho B.C."/>
        </authorList>
    </citation>
    <scope>NUCLEOTIDE SEQUENCE [LARGE SCALE GENOMIC DNA]</scope>
    <source>
        <strain evidence="2 3">DSM 18246</strain>
    </source>
</reference>
<feature type="transmembrane region" description="Helical" evidence="1">
    <location>
        <begin position="377"/>
        <end position="397"/>
    </location>
</feature>
<feature type="transmembrane region" description="Helical" evidence="1">
    <location>
        <begin position="284"/>
        <end position="302"/>
    </location>
</feature>
<evidence type="ECO:0000313" key="3">
    <source>
        <dbReference type="Proteomes" id="UP000285456"/>
    </source>
</evidence>
<feature type="transmembrane region" description="Helical" evidence="1">
    <location>
        <begin position="60"/>
        <end position="78"/>
    </location>
</feature>
<feature type="transmembrane region" description="Helical" evidence="1">
    <location>
        <begin position="12"/>
        <end position="28"/>
    </location>
</feature>
<sequence>MDVQVTKRDWPFLLVCVGLGILAELSFFHEEIGLSYLVFIAVFYAVFFLRISIPFQRRRIGLLLMAAVWLLAGSYLFYNSTLFYPLNLVVIPALVFFHLIMITSQNKIVWSKPAFLILLIMKLKEAIQYSTRFCIGTVKPMDEGTGKTIKRIVIGLITGIPLLLVIIGLLMSADKVFQDMILKLPSFIIRFNFTEELLRLIVVIVLSLLFFGIFQVLPRRTEIETNNVMNPEKKHIYWDSVIVVTILAMLNLVYAIFVAIQFAYFFGGGLQAELTYAEYARKGFFELLLVTLINWTLLIFVLKRVNTPNKAMKLTLKILNTLLIIVSGVMLVSAFGRLSMYEAAYGFTVDRILAHAFMIFLMVIFAYTFIRVWVERLAILHFYLITSLLFYVVLNVIHIEQLIVTNNLERYEQTEKIDIYYLSTLSYTGIEGLIELYKIEPDYPELQRLLRIEQRKLEMKQPDSWQTFNFKKQEVIEKIQRLDLEV</sequence>
<dbReference type="AlphaFoldDB" id="A0A417YI23"/>
<evidence type="ECO:0000256" key="1">
    <source>
        <dbReference type="SAM" id="Phobius"/>
    </source>
</evidence>
<dbReference type="Proteomes" id="UP000285456">
    <property type="component" value="Unassembled WGS sequence"/>
</dbReference>
<name>A0A417YI23_9BACI</name>
<keyword evidence="3" id="KW-1185">Reference proteome</keyword>
<keyword evidence="1" id="KW-0812">Transmembrane</keyword>
<feature type="transmembrane region" description="Helical" evidence="1">
    <location>
        <begin position="152"/>
        <end position="173"/>
    </location>
</feature>